<evidence type="ECO:0000313" key="2">
    <source>
        <dbReference type="EMBL" id="AFL75464.1"/>
    </source>
</evidence>
<dbReference type="InterPro" id="IPR047647">
    <property type="entry name" value="ISAs1_transpos"/>
</dbReference>
<organism evidence="2 3">
    <name type="scientific">Thiocystis violascens (strain ATCC 17096 / DSM 198 / 6111)</name>
    <name type="common">Chromatium violascens</name>
    <dbReference type="NCBI Taxonomy" id="765911"/>
    <lineage>
        <taxon>Bacteria</taxon>
        <taxon>Pseudomonadati</taxon>
        <taxon>Pseudomonadota</taxon>
        <taxon>Gammaproteobacteria</taxon>
        <taxon>Chromatiales</taxon>
        <taxon>Chromatiaceae</taxon>
        <taxon>Thiocystis</taxon>
    </lineage>
</organism>
<dbReference type="NCBIfam" id="NF033564">
    <property type="entry name" value="transpos_ISAs1"/>
    <property type="match status" value="1"/>
</dbReference>
<evidence type="ECO:0000259" key="1">
    <source>
        <dbReference type="Pfam" id="PF13808"/>
    </source>
</evidence>
<dbReference type="PANTHER" id="PTHR30298">
    <property type="entry name" value="H REPEAT-ASSOCIATED PREDICTED TRANSPOSASE"/>
    <property type="match status" value="1"/>
</dbReference>
<dbReference type="HOGENOM" id="CLU_046404_5_2_6"/>
<reference evidence="2 3" key="1">
    <citation type="submission" date="2012-06" db="EMBL/GenBank/DDBJ databases">
        <title>Complete sequence of Thiocystis violascens DSM 198.</title>
        <authorList>
            <consortium name="US DOE Joint Genome Institute"/>
            <person name="Lucas S."/>
            <person name="Han J."/>
            <person name="Lapidus A."/>
            <person name="Cheng J.-F."/>
            <person name="Goodwin L."/>
            <person name="Pitluck S."/>
            <person name="Peters L."/>
            <person name="Ovchinnikova G."/>
            <person name="Teshima H."/>
            <person name="Detter J.C."/>
            <person name="Han C."/>
            <person name="Tapia R."/>
            <person name="Land M."/>
            <person name="Hauser L."/>
            <person name="Kyrpides N."/>
            <person name="Ivanova N."/>
            <person name="Pagani I."/>
            <person name="Vogl K."/>
            <person name="Liu Z."/>
            <person name="Frigaard N.-U."/>
            <person name="Bryant D."/>
            <person name="Woyke T."/>
        </authorList>
    </citation>
    <scope>NUCLEOTIDE SEQUENCE [LARGE SCALE GENOMIC DNA]</scope>
    <source>
        <strain evidence="3">ATCC 17096 / DSM 198 / 6111</strain>
    </source>
</reference>
<protein>
    <recommendedName>
        <fullName evidence="1">H repeat-associated protein N-terminal domain-containing protein</fullName>
    </recommendedName>
</protein>
<keyword evidence="3" id="KW-1185">Reference proteome</keyword>
<dbReference type="eggNOG" id="COG5433">
    <property type="taxonomic scope" value="Bacteria"/>
</dbReference>
<dbReference type="InterPro" id="IPR032806">
    <property type="entry name" value="YbfD_N"/>
</dbReference>
<feature type="domain" description="H repeat-associated protein N-terminal" evidence="1">
    <location>
        <begin position="6"/>
        <end position="93"/>
    </location>
</feature>
<dbReference type="KEGG" id="tvi:Thivi_3607"/>
<sequence length="104" mass="11429">MSASILEHFTSLEDPRIERHKRHALADLVLLTICAVVSGVDGREVLEDFGREKLDWLRQLAPFENGVPSDDCLANVIARLSPKGFQACLLSWTQSVAAARLAAT</sequence>
<dbReference type="STRING" id="765911.Thivi_3607"/>
<dbReference type="EMBL" id="CP003154">
    <property type="protein sequence ID" value="AFL75464.1"/>
    <property type="molecule type" value="Genomic_DNA"/>
</dbReference>
<proteinExistence type="predicted"/>
<name>I3YEP6_THIV6</name>
<accession>I3YEP6</accession>
<dbReference type="Pfam" id="PF13808">
    <property type="entry name" value="DDE_Tnp_1_assoc"/>
    <property type="match status" value="1"/>
</dbReference>
<dbReference type="AlphaFoldDB" id="I3YEP6"/>
<dbReference type="InterPro" id="IPR051698">
    <property type="entry name" value="Transposase_11-like"/>
</dbReference>
<evidence type="ECO:0000313" key="3">
    <source>
        <dbReference type="Proteomes" id="UP000006062"/>
    </source>
</evidence>
<dbReference type="Proteomes" id="UP000006062">
    <property type="component" value="Chromosome"/>
</dbReference>
<gene>
    <name evidence="2" type="ordered locus">Thivi_3607</name>
</gene>
<dbReference type="PANTHER" id="PTHR30298:SF0">
    <property type="entry name" value="PROTEIN YBFL-RELATED"/>
    <property type="match status" value="1"/>
</dbReference>